<protein>
    <submittedName>
        <fullName evidence="2">Uncharacterized protein</fullName>
    </submittedName>
</protein>
<dbReference type="Proteomes" id="UP000588068">
    <property type="component" value="Unassembled WGS sequence"/>
</dbReference>
<dbReference type="PROSITE" id="PS51257">
    <property type="entry name" value="PROKAR_LIPOPROTEIN"/>
    <property type="match status" value="1"/>
</dbReference>
<feature type="signal peptide" evidence="1">
    <location>
        <begin position="1"/>
        <end position="22"/>
    </location>
</feature>
<reference evidence="2 3" key="1">
    <citation type="submission" date="2020-08" db="EMBL/GenBank/DDBJ databases">
        <title>Genomic Encyclopedia of Type Strains, Phase IV (KMG-IV): sequencing the most valuable type-strain genomes for metagenomic binning, comparative biology and taxonomic classification.</title>
        <authorList>
            <person name="Goeker M."/>
        </authorList>
    </citation>
    <scope>NUCLEOTIDE SEQUENCE [LARGE SCALE GENOMIC DNA]</scope>
    <source>
        <strain evidence="2 3">DSM 26723</strain>
    </source>
</reference>
<evidence type="ECO:0000313" key="2">
    <source>
        <dbReference type="EMBL" id="MBB6096276.1"/>
    </source>
</evidence>
<gene>
    <name evidence="2" type="ORF">HNQ60_005198</name>
</gene>
<keyword evidence="1" id="KW-0732">Signal</keyword>
<sequence length="96" mass="10428">MRLSILLATGAFAMLLGSSAFACEGEACTMVLIGYKTDNPNCMSVRNMGKRTIVVTVGAWQATLRRRQDDVPKDANGACFKEFDISKVSTAKYADQ</sequence>
<evidence type="ECO:0000256" key="1">
    <source>
        <dbReference type="SAM" id="SignalP"/>
    </source>
</evidence>
<keyword evidence="3" id="KW-1185">Reference proteome</keyword>
<dbReference type="RefSeq" id="WP_184335665.1">
    <property type="nucleotide sequence ID" value="NZ_JACHHZ010000007.1"/>
</dbReference>
<accession>A0A841HTP7</accession>
<feature type="chain" id="PRO_5032657899" evidence="1">
    <location>
        <begin position="23"/>
        <end position="96"/>
    </location>
</feature>
<proteinExistence type="predicted"/>
<evidence type="ECO:0000313" key="3">
    <source>
        <dbReference type="Proteomes" id="UP000588068"/>
    </source>
</evidence>
<dbReference type="AlphaFoldDB" id="A0A841HTP7"/>
<name>A0A841HTP7_9GAMM</name>
<organism evidence="2 3">
    <name type="scientific">Povalibacter uvarum</name>
    <dbReference type="NCBI Taxonomy" id="732238"/>
    <lineage>
        <taxon>Bacteria</taxon>
        <taxon>Pseudomonadati</taxon>
        <taxon>Pseudomonadota</taxon>
        <taxon>Gammaproteobacteria</taxon>
        <taxon>Steroidobacterales</taxon>
        <taxon>Steroidobacteraceae</taxon>
        <taxon>Povalibacter</taxon>
    </lineage>
</organism>
<dbReference type="EMBL" id="JACHHZ010000007">
    <property type="protein sequence ID" value="MBB6096276.1"/>
    <property type="molecule type" value="Genomic_DNA"/>
</dbReference>
<comment type="caution">
    <text evidence="2">The sequence shown here is derived from an EMBL/GenBank/DDBJ whole genome shotgun (WGS) entry which is preliminary data.</text>
</comment>